<dbReference type="Pfam" id="PF00430">
    <property type="entry name" value="ATP-synt_B"/>
    <property type="match status" value="1"/>
</dbReference>
<keyword evidence="15" id="KW-0175">Coiled coil</keyword>
<dbReference type="InterPro" id="IPR005864">
    <property type="entry name" value="ATP_synth_F0_bsu_bac"/>
</dbReference>
<dbReference type="GO" id="GO:0046933">
    <property type="term" value="F:proton-transporting ATP synthase activity, rotational mechanism"/>
    <property type="evidence" value="ECO:0007669"/>
    <property type="project" value="UniProtKB-UniRule"/>
</dbReference>
<keyword evidence="5 13" id="KW-0812">Transmembrane</keyword>
<comment type="function">
    <text evidence="11 13">F(1)F(0) ATP synthase produces ATP from ADP in the presence of a proton or sodium gradient. F-type ATPases consist of two structural domains, F(1) containing the extramembraneous catalytic core and F(0) containing the membrane proton channel, linked together by a central stalk and a peripheral stalk. During catalysis, ATP synthesis in the catalytic domain of F(1) is coupled via a rotary mechanism of the central stalk subunits to proton translocation.</text>
</comment>
<keyword evidence="9 13" id="KW-0472">Membrane</keyword>
<evidence type="ECO:0000256" key="15">
    <source>
        <dbReference type="SAM" id="Coils"/>
    </source>
</evidence>
<evidence type="ECO:0000256" key="6">
    <source>
        <dbReference type="ARBA" id="ARBA00022781"/>
    </source>
</evidence>
<dbReference type="KEGG" id="palo:E6C60_3905"/>
<dbReference type="HAMAP" id="MF_01398">
    <property type="entry name" value="ATP_synth_b_bprime"/>
    <property type="match status" value="1"/>
</dbReference>
<keyword evidence="7 13" id="KW-1133">Transmembrane helix</keyword>
<keyword evidence="2 13" id="KW-0813">Transport</keyword>
<evidence type="ECO:0000256" key="11">
    <source>
        <dbReference type="ARBA" id="ARBA00025198"/>
    </source>
</evidence>
<evidence type="ECO:0000256" key="12">
    <source>
        <dbReference type="ARBA" id="ARBA00037847"/>
    </source>
</evidence>
<evidence type="ECO:0000256" key="3">
    <source>
        <dbReference type="ARBA" id="ARBA00022475"/>
    </source>
</evidence>
<evidence type="ECO:0000256" key="13">
    <source>
        <dbReference type="HAMAP-Rule" id="MF_01398"/>
    </source>
</evidence>
<dbReference type="PANTHER" id="PTHR33445:SF1">
    <property type="entry name" value="ATP SYNTHASE SUBUNIT B"/>
    <property type="match status" value="1"/>
</dbReference>
<dbReference type="SUPFAM" id="SSF81573">
    <property type="entry name" value="F1F0 ATP synthase subunit B, membrane domain"/>
    <property type="match status" value="1"/>
</dbReference>
<sequence length="162" mass="18663">MHILWENIAITIISFILLYVLLQKFAFSKLFAIMEQRRELVMGQMNEAAQTRQQAAQYVEDQKKALEQARKDAQEIIERSRQTSSKQAEQMLEQAKEEAVRLKTEAVRDIENEKNKAVEELRSELGTVSVKIASKLIQREVSNGKAQEELVDQYLKEVGGRP</sequence>
<dbReference type="InterPro" id="IPR050059">
    <property type="entry name" value="ATP_synthase_B_chain"/>
</dbReference>
<evidence type="ECO:0000256" key="14">
    <source>
        <dbReference type="RuleBase" id="RU003848"/>
    </source>
</evidence>
<comment type="subunit">
    <text evidence="13">F-type ATPases have 2 components, F(1) - the catalytic core - and F(0) - the membrane proton channel. F(1) has five subunits: alpha(3), beta(3), gamma(1), delta(1), epsilon(1). F(0) has three main subunits: a(1), b(2) and c(10-14). The alpha and beta chains form an alternating ring which encloses part of the gamma chain. F(1) is attached to F(0) by a central stalk formed by the gamma and epsilon chains, while a peripheral stalk is formed by the delta and b chains.</text>
</comment>
<comment type="function">
    <text evidence="13">Component of the F(0) channel, it forms part of the peripheral stalk, linking F(1) to F(0).</text>
</comment>
<dbReference type="GO" id="GO:0005886">
    <property type="term" value="C:plasma membrane"/>
    <property type="evidence" value="ECO:0007669"/>
    <property type="project" value="UniProtKB-SubCell"/>
</dbReference>
<dbReference type="InterPro" id="IPR002146">
    <property type="entry name" value="ATP_synth_b/b'su_bac/chlpt"/>
</dbReference>
<evidence type="ECO:0000313" key="16">
    <source>
        <dbReference type="EMBL" id="QCT04610.1"/>
    </source>
</evidence>
<dbReference type="Proteomes" id="UP000300879">
    <property type="component" value="Chromosome"/>
</dbReference>
<dbReference type="EMBL" id="CP040396">
    <property type="protein sequence ID" value="QCT04610.1"/>
    <property type="molecule type" value="Genomic_DNA"/>
</dbReference>
<name>A0A4P8XRP9_9BACL</name>
<dbReference type="PANTHER" id="PTHR33445">
    <property type="entry name" value="ATP SYNTHASE SUBUNIT B', CHLOROPLASTIC"/>
    <property type="match status" value="1"/>
</dbReference>
<keyword evidence="3 13" id="KW-1003">Cell membrane</keyword>
<dbReference type="GO" id="GO:0012505">
    <property type="term" value="C:endomembrane system"/>
    <property type="evidence" value="ECO:0007669"/>
    <property type="project" value="UniProtKB-SubCell"/>
</dbReference>
<evidence type="ECO:0000256" key="8">
    <source>
        <dbReference type="ARBA" id="ARBA00023065"/>
    </source>
</evidence>
<feature type="transmembrane region" description="Helical" evidence="13">
    <location>
        <begin position="12"/>
        <end position="32"/>
    </location>
</feature>
<evidence type="ECO:0000256" key="7">
    <source>
        <dbReference type="ARBA" id="ARBA00022989"/>
    </source>
</evidence>
<keyword evidence="17" id="KW-1185">Reference proteome</keyword>
<evidence type="ECO:0000256" key="10">
    <source>
        <dbReference type="ARBA" id="ARBA00023310"/>
    </source>
</evidence>
<dbReference type="GO" id="GO:0046961">
    <property type="term" value="F:proton-transporting ATPase activity, rotational mechanism"/>
    <property type="evidence" value="ECO:0007669"/>
    <property type="project" value="TreeGrafter"/>
</dbReference>
<keyword evidence="10 13" id="KW-0066">ATP synthesis</keyword>
<keyword evidence="6 13" id="KW-0375">Hydrogen ion transport</keyword>
<evidence type="ECO:0000256" key="1">
    <source>
        <dbReference type="ARBA" id="ARBA00005513"/>
    </source>
</evidence>
<proteinExistence type="inferred from homology"/>
<dbReference type="GO" id="GO:0045259">
    <property type="term" value="C:proton-transporting ATP synthase complex"/>
    <property type="evidence" value="ECO:0007669"/>
    <property type="project" value="UniProtKB-KW"/>
</dbReference>
<evidence type="ECO:0000256" key="4">
    <source>
        <dbReference type="ARBA" id="ARBA00022547"/>
    </source>
</evidence>
<dbReference type="NCBIfam" id="TIGR01144">
    <property type="entry name" value="ATP_synt_b"/>
    <property type="match status" value="1"/>
</dbReference>
<organism evidence="16 17">
    <name type="scientific">Paenibacillus algicola</name>
    <dbReference type="NCBI Taxonomy" id="2565926"/>
    <lineage>
        <taxon>Bacteria</taxon>
        <taxon>Bacillati</taxon>
        <taxon>Bacillota</taxon>
        <taxon>Bacilli</taxon>
        <taxon>Bacillales</taxon>
        <taxon>Paenibacillaceae</taxon>
        <taxon>Paenibacillus</taxon>
    </lineage>
</organism>
<comment type="similarity">
    <text evidence="1 13 14">Belongs to the ATPase B chain family.</text>
</comment>
<evidence type="ECO:0000313" key="17">
    <source>
        <dbReference type="Proteomes" id="UP000300879"/>
    </source>
</evidence>
<evidence type="ECO:0000256" key="9">
    <source>
        <dbReference type="ARBA" id="ARBA00023136"/>
    </source>
</evidence>
<gene>
    <name evidence="13" type="primary">atpF</name>
    <name evidence="16" type="ORF">E6C60_3905</name>
</gene>
<dbReference type="CDD" id="cd06503">
    <property type="entry name" value="ATP-synt_Fo_b"/>
    <property type="match status" value="1"/>
</dbReference>
<keyword evidence="4 13" id="KW-0138">CF(0)</keyword>
<protein>
    <recommendedName>
        <fullName evidence="13">ATP synthase subunit b</fullName>
    </recommendedName>
    <alternativeName>
        <fullName evidence="13">ATP synthase F(0) sector subunit b</fullName>
    </alternativeName>
    <alternativeName>
        <fullName evidence="13">ATPase subunit I</fullName>
    </alternativeName>
    <alternativeName>
        <fullName evidence="13">F-type ATPase subunit b</fullName>
        <shortName evidence="13">F-ATPase subunit b</shortName>
    </alternativeName>
</protein>
<dbReference type="Gene3D" id="1.20.5.620">
    <property type="entry name" value="F1F0 ATP synthase subunit B, membrane domain"/>
    <property type="match status" value="1"/>
</dbReference>
<dbReference type="RefSeq" id="WP_138227295.1">
    <property type="nucleotide sequence ID" value="NZ_CP040396.1"/>
</dbReference>
<keyword evidence="8 13" id="KW-0406">Ion transport</keyword>
<evidence type="ECO:0000256" key="2">
    <source>
        <dbReference type="ARBA" id="ARBA00022448"/>
    </source>
</evidence>
<dbReference type="InterPro" id="IPR028987">
    <property type="entry name" value="ATP_synth_B-like_membr_sf"/>
</dbReference>
<comment type="subcellular location">
    <subcellularLocation>
        <location evidence="13">Cell membrane</location>
        <topology evidence="13">Single-pass membrane protein</topology>
    </subcellularLocation>
    <subcellularLocation>
        <location evidence="12">Endomembrane system</location>
        <topology evidence="12">Single-pass membrane protein</topology>
    </subcellularLocation>
</comment>
<dbReference type="OrthoDB" id="282095at2"/>
<accession>A0A4P8XRP9</accession>
<reference evidence="16 17" key="1">
    <citation type="submission" date="2019-05" db="EMBL/GenBank/DDBJ databases">
        <authorList>
            <person name="Chen C."/>
        </authorList>
    </citation>
    <scope>NUCLEOTIDE SEQUENCE [LARGE SCALE GENOMIC DNA]</scope>
    <source>
        <strain evidence="16 17">HB172198</strain>
    </source>
</reference>
<dbReference type="AlphaFoldDB" id="A0A4P8XRP9"/>
<evidence type="ECO:0000256" key="5">
    <source>
        <dbReference type="ARBA" id="ARBA00022692"/>
    </source>
</evidence>
<feature type="coiled-coil region" evidence="15">
    <location>
        <begin position="52"/>
        <end position="120"/>
    </location>
</feature>